<gene>
    <name evidence="6" type="primary">pnp</name>
    <name evidence="9" type="ORF">UU67_C0005G0001</name>
</gene>
<dbReference type="GO" id="GO:0006402">
    <property type="term" value="P:mRNA catabolic process"/>
    <property type="evidence" value="ECO:0007669"/>
    <property type="project" value="UniProtKB-UniRule"/>
</dbReference>
<organism evidence="9 10">
    <name type="scientific">Candidatus Daviesbacteria bacterium GW2011_GWB1_41_5</name>
    <dbReference type="NCBI Taxonomy" id="1618429"/>
    <lineage>
        <taxon>Bacteria</taxon>
        <taxon>Candidatus Daviesiibacteriota</taxon>
    </lineage>
</organism>
<dbReference type="Pfam" id="PF03726">
    <property type="entry name" value="PNPase"/>
    <property type="match status" value="1"/>
</dbReference>
<dbReference type="Gene3D" id="3.30.1370.10">
    <property type="entry name" value="K Homology domain, type 1"/>
    <property type="match status" value="1"/>
</dbReference>
<feature type="compositionally biased region" description="Gly residues" evidence="7">
    <location>
        <begin position="746"/>
        <end position="763"/>
    </location>
</feature>
<evidence type="ECO:0000313" key="10">
    <source>
        <dbReference type="Proteomes" id="UP000034753"/>
    </source>
</evidence>
<dbReference type="FunFam" id="2.40.50.140:FF:000051">
    <property type="entry name" value="RNA-binding transcriptional accessory protein"/>
    <property type="match status" value="1"/>
</dbReference>
<dbReference type="NCBIfam" id="TIGR03591">
    <property type="entry name" value="polynuc_phos"/>
    <property type="match status" value="1"/>
</dbReference>
<dbReference type="InterPro" id="IPR001247">
    <property type="entry name" value="ExoRNase_PH_dom1"/>
</dbReference>
<dbReference type="EMBL" id="LCBN01000005">
    <property type="protein sequence ID" value="KKS14196.1"/>
    <property type="molecule type" value="Genomic_DNA"/>
</dbReference>
<dbReference type="Gene3D" id="2.40.50.140">
    <property type="entry name" value="Nucleic acid-binding proteins"/>
    <property type="match status" value="1"/>
</dbReference>
<dbReference type="PANTHER" id="PTHR11252:SF0">
    <property type="entry name" value="POLYRIBONUCLEOTIDE NUCLEOTIDYLTRANSFERASE 1, MITOCHONDRIAL"/>
    <property type="match status" value="1"/>
</dbReference>
<dbReference type="InterPro" id="IPR020568">
    <property type="entry name" value="Ribosomal_Su5_D2-typ_SF"/>
</dbReference>
<dbReference type="SUPFAM" id="SSF54211">
    <property type="entry name" value="Ribosomal protein S5 domain 2-like"/>
    <property type="match status" value="2"/>
</dbReference>
<evidence type="ECO:0000256" key="2">
    <source>
        <dbReference type="ARBA" id="ARBA00022490"/>
    </source>
</evidence>
<comment type="function">
    <text evidence="6">Involved in mRNA degradation. Catalyzes the phosphorolysis of single-stranded polyribonucleotides processively in the 3'- to 5'-direction.</text>
</comment>
<dbReference type="CDD" id="cd04472">
    <property type="entry name" value="S1_PNPase"/>
    <property type="match status" value="1"/>
</dbReference>
<keyword evidence="2 6" id="KW-0963">Cytoplasm</keyword>
<evidence type="ECO:0000256" key="5">
    <source>
        <dbReference type="ARBA" id="ARBA00022884"/>
    </source>
</evidence>
<dbReference type="GO" id="GO:0000287">
    <property type="term" value="F:magnesium ion binding"/>
    <property type="evidence" value="ECO:0007669"/>
    <property type="project" value="UniProtKB-UniRule"/>
</dbReference>
<dbReference type="InterPro" id="IPR003029">
    <property type="entry name" value="S1_domain"/>
</dbReference>
<reference evidence="9 10" key="1">
    <citation type="journal article" date="2015" name="Nature">
        <title>rRNA introns, odd ribosomes, and small enigmatic genomes across a large radiation of phyla.</title>
        <authorList>
            <person name="Brown C.T."/>
            <person name="Hug L.A."/>
            <person name="Thomas B.C."/>
            <person name="Sharon I."/>
            <person name="Castelle C.J."/>
            <person name="Singh A."/>
            <person name="Wilkins M.J."/>
            <person name="Williams K.H."/>
            <person name="Banfield J.F."/>
        </authorList>
    </citation>
    <scope>NUCLEOTIDE SEQUENCE [LARGE SCALE GENOMIC DNA]</scope>
</reference>
<evidence type="ECO:0000256" key="7">
    <source>
        <dbReference type="SAM" id="MobiDB-lite"/>
    </source>
</evidence>
<proteinExistence type="inferred from homology"/>
<dbReference type="InterPro" id="IPR004087">
    <property type="entry name" value="KH_dom"/>
</dbReference>
<keyword evidence="4 6" id="KW-0548">Nucleotidyltransferase</keyword>
<comment type="subcellular location">
    <subcellularLocation>
        <location evidence="6">Cytoplasm</location>
    </subcellularLocation>
</comment>
<dbReference type="InterPro" id="IPR036612">
    <property type="entry name" value="KH_dom_type_1_sf"/>
</dbReference>
<dbReference type="PATRIC" id="fig|1618429.3.peg.155"/>
<dbReference type="GO" id="GO:0004654">
    <property type="term" value="F:polyribonucleotide nucleotidyltransferase activity"/>
    <property type="evidence" value="ECO:0007669"/>
    <property type="project" value="UniProtKB-UniRule"/>
</dbReference>
<keyword evidence="6" id="KW-0479">Metal-binding</keyword>
<dbReference type="SUPFAM" id="SSF54791">
    <property type="entry name" value="Eukaryotic type KH-domain (KH-domain type I)"/>
    <property type="match status" value="1"/>
</dbReference>
<dbReference type="PANTHER" id="PTHR11252">
    <property type="entry name" value="POLYRIBONUCLEOTIDE NUCLEOTIDYLTRANSFERASE"/>
    <property type="match status" value="1"/>
</dbReference>
<protein>
    <recommendedName>
        <fullName evidence="6">Polyribonucleotide nucleotidyltransferase</fullName>
        <ecNumber evidence="6">2.7.7.8</ecNumber>
    </recommendedName>
    <alternativeName>
        <fullName evidence="6">Polynucleotide phosphorylase</fullName>
        <shortName evidence="6">PNPase</shortName>
    </alternativeName>
</protein>
<dbReference type="InterPro" id="IPR012162">
    <property type="entry name" value="PNPase"/>
</dbReference>
<feature type="binding site" evidence="6">
    <location>
        <position position="493"/>
    </location>
    <ligand>
        <name>Mg(2+)</name>
        <dbReference type="ChEBI" id="CHEBI:18420"/>
    </ligand>
</feature>
<keyword evidence="3 6" id="KW-0808">Transferase</keyword>
<dbReference type="AlphaFoldDB" id="A0A0G0YWZ0"/>
<dbReference type="InterPro" id="IPR027408">
    <property type="entry name" value="PNPase/RNase_PH_dom_sf"/>
</dbReference>
<evidence type="ECO:0000256" key="6">
    <source>
        <dbReference type="HAMAP-Rule" id="MF_01595"/>
    </source>
</evidence>
<dbReference type="Pfam" id="PF03725">
    <property type="entry name" value="RNase_PH_C"/>
    <property type="match status" value="1"/>
</dbReference>
<evidence type="ECO:0000256" key="3">
    <source>
        <dbReference type="ARBA" id="ARBA00022679"/>
    </source>
</evidence>
<dbReference type="InterPro" id="IPR015848">
    <property type="entry name" value="PNPase_PH_RNA-bd_bac/org-type"/>
</dbReference>
<dbReference type="GO" id="GO:0003729">
    <property type="term" value="F:mRNA binding"/>
    <property type="evidence" value="ECO:0007669"/>
    <property type="project" value="UniProtKB-ARBA"/>
</dbReference>
<dbReference type="CDD" id="cd11364">
    <property type="entry name" value="RNase_PH_PNPase_2"/>
    <property type="match status" value="1"/>
</dbReference>
<dbReference type="NCBIfam" id="NF008805">
    <property type="entry name" value="PRK11824.1"/>
    <property type="match status" value="1"/>
</dbReference>
<dbReference type="Pfam" id="PF00575">
    <property type="entry name" value="S1"/>
    <property type="match status" value="1"/>
</dbReference>
<dbReference type="SUPFAM" id="SSF55666">
    <property type="entry name" value="Ribonuclease PH domain 2-like"/>
    <property type="match status" value="2"/>
</dbReference>
<dbReference type="Pfam" id="PF00013">
    <property type="entry name" value="KH_1"/>
    <property type="match status" value="1"/>
</dbReference>
<dbReference type="PIRSF" id="PIRSF005499">
    <property type="entry name" value="PNPase"/>
    <property type="match status" value="1"/>
</dbReference>
<dbReference type="InterPro" id="IPR004088">
    <property type="entry name" value="KH_dom_type_1"/>
</dbReference>
<dbReference type="SUPFAM" id="SSF46915">
    <property type="entry name" value="Polynucleotide phosphorylase/guanosine pentaphosphate synthase (PNPase/GPSI), domain 3"/>
    <property type="match status" value="1"/>
</dbReference>
<dbReference type="InterPro" id="IPR015847">
    <property type="entry name" value="ExoRNase_PH_dom2"/>
</dbReference>
<comment type="similarity">
    <text evidence="1 6">Belongs to the polyribonucleotide nucleotidyltransferase family.</text>
</comment>
<keyword evidence="6" id="KW-0460">Magnesium</keyword>
<dbReference type="CDD" id="cd02393">
    <property type="entry name" value="KH-I_PNPase"/>
    <property type="match status" value="1"/>
</dbReference>
<evidence type="ECO:0000256" key="1">
    <source>
        <dbReference type="ARBA" id="ARBA00007404"/>
    </source>
</evidence>
<accession>A0A0G0YWZ0</accession>
<dbReference type="SUPFAM" id="SSF50249">
    <property type="entry name" value="Nucleic acid-binding proteins"/>
    <property type="match status" value="1"/>
</dbReference>
<sequence length="763" mass="81924">MSKIVTREIDLNGRKLKLETGKLAKLADSAVVAAWGDTVVLATVATQPLKEDIGYFPLSVEYVEKYYAGGRITAQRFIKREARPPESAVLAGRAIDRSIRPLFPKDFQSEVQVIISVLSYDGINDPALLGFIATSAALTSSSVPFDGPMGVAMVGAQNGTFIVNPDLPTQEGLDLELLVATTPDKVVMIEAEGKEVEDAKVFEGIKLAHSESQKLIELIADFAKEINREKLALTPATSDLDEKLVADVEKDICERIEAIFEDPQHQWHEGTATAIKNDLAIKYAEKLNDRAIGTIFDKVAKIIMHETVLEKGKRVDGRGMEEVRPIEIELGLLPRAHGSGVFQRGGTQVLSIATLGPMSLSQTLEGMVGESTKRFMHHYNMGINPFSVGEVKRIGSPNRRDIGHGALVEKGLVAVLPSVEEFPYAIRVVSEVLSANASTSMASLCASTCALLNAGVNLKNPVAGIALGLLSNEKTFQVITDMQAVEDFYGEMDFKVTGTVKGVTAIQMDTKLHGLSFEIIEEALRQGKLARESILEKINKAIPEPGNISQYAPKIEVTHINPEDIGTLIGPGGKNINGIIAKTGAQIDIEEDGTVMISSCNEEAIKNALAAVEGMFKKFEVGEVMEGKVVRIAPFGAFVEIAPGKDGLVHVSQMAAGRVENPEDVVSVGQTVKVRVTDTDASGKIGLSMLFGADIKPESESSPRGRFGGAGRPSGGFRPRGGGFGDRPRRNFGDRPRSGGFDRPRGGGFDRGGNRGGRGGFNH</sequence>
<feature type="compositionally biased region" description="Basic and acidic residues" evidence="7">
    <location>
        <begin position="726"/>
        <end position="745"/>
    </location>
</feature>
<dbReference type="GO" id="GO:0005829">
    <property type="term" value="C:cytosol"/>
    <property type="evidence" value="ECO:0007669"/>
    <property type="project" value="TreeGrafter"/>
</dbReference>
<dbReference type="Proteomes" id="UP000034753">
    <property type="component" value="Unassembled WGS sequence"/>
</dbReference>
<dbReference type="PROSITE" id="PS50084">
    <property type="entry name" value="KH_TYPE_1"/>
    <property type="match status" value="1"/>
</dbReference>
<dbReference type="SMART" id="SM00322">
    <property type="entry name" value="KH"/>
    <property type="match status" value="1"/>
</dbReference>
<dbReference type="Pfam" id="PF01138">
    <property type="entry name" value="RNase_PH"/>
    <property type="match status" value="2"/>
</dbReference>
<dbReference type="InterPro" id="IPR036345">
    <property type="entry name" value="ExoRNase_PH_dom2_sf"/>
</dbReference>
<dbReference type="PROSITE" id="PS50126">
    <property type="entry name" value="S1"/>
    <property type="match status" value="1"/>
</dbReference>
<feature type="domain" description="S1 motif" evidence="8">
    <location>
        <begin position="622"/>
        <end position="690"/>
    </location>
</feature>
<dbReference type="HAMAP" id="MF_01595">
    <property type="entry name" value="PNPase"/>
    <property type="match status" value="1"/>
</dbReference>
<keyword evidence="5 6" id="KW-0694">RNA-binding</keyword>
<evidence type="ECO:0000256" key="4">
    <source>
        <dbReference type="ARBA" id="ARBA00022695"/>
    </source>
</evidence>
<dbReference type="SMART" id="SM00316">
    <property type="entry name" value="S1"/>
    <property type="match status" value="1"/>
</dbReference>
<dbReference type="InterPro" id="IPR036456">
    <property type="entry name" value="PNPase_PH_RNA-bd_sf"/>
</dbReference>
<dbReference type="GO" id="GO:0006396">
    <property type="term" value="P:RNA processing"/>
    <property type="evidence" value="ECO:0007669"/>
    <property type="project" value="InterPro"/>
</dbReference>
<feature type="region of interest" description="Disordered" evidence="7">
    <location>
        <begin position="695"/>
        <end position="763"/>
    </location>
</feature>
<dbReference type="Gene3D" id="3.30.230.70">
    <property type="entry name" value="GHMP Kinase, N-terminal domain"/>
    <property type="match status" value="2"/>
</dbReference>
<dbReference type="FunFam" id="3.30.1370.10:FF:000001">
    <property type="entry name" value="Polyribonucleotide nucleotidyltransferase"/>
    <property type="match status" value="1"/>
</dbReference>
<dbReference type="InterPro" id="IPR012340">
    <property type="entry name" value="NA-bd_OB-fold"/>
</dbReference>
<comment type="caution">
    <text evidence="9">The sequence shown here is derived from an EMBL/GenBank/DDBJ whole genome shotgun (WGS) entry which is preliminary data.</text>
</comment>
<feature type="binding site" evidence="6">
    <location>
        <position position="487"/>
    </location>
    <ligand>
        <name>Mg(2+)</name>
        <dbReference type="ChEBI" id="CHEBI:18420"/>
    </ligand>
</feature>
<evidence type="ECO:0000259" key="8">
    <source>
        <dbReference type="PROSITE" id="PS50126"/>
    </source>
</evidence>
<dbReference type="FunFam" id="3.30.230.70:FF:000001">
    <property type="entry name" value="Polyribonucleotide nucleotidyltransferase"/>
    <property type="match status" value="1"/>
</dbReference>
<name>A0A0G0YWZ0_9BACT</name>
<comment type="cofactor">
    <cofactor evidence="6">
        <name>Mg(2+)</name>
        <dbReference type="ChEBI" id="CHEBI:18420"/>
    </cofactor>
</comment>
<feature type="compositionally biased region" description="Gly residues" evidence="7">
    <location>
        <begin position="706"/>
        <end position="725"/>
    </location>
</feature>
<comment type="catalytic activity">
    <reaction evidence="6">
        <text>RNA(n+1) + phosphate = RNA(n) + a ribonucleoside 5'-diphosphate</text>
        <dbReference type="Rhea" id="RHEA:22096"/>
        <dbReference type="Rhea" id="RHEA-COMP:14527"/>
        <dbReference type="Rhea" id="RHEA-COMP:17342"/>
        <dbReference type="ChEBI" id="CHEBI:43474"/>
        <dbReference type="ChEBI" id="CHEBI:57930"/>
        <dbReference type="ChEBI" id="CHEBI:140395"/>
        <dbReference type="EC" id="2.7.7.8"/>
    </reaction>
</comment>
<dbReference type="GO" id="GO:0000175">
    <property type="term" value="F:3'-5'-RNA exonuclease activity"/>
    <property type="evidence" value="ECO:0007669"/>
    <property type="project" value="TreeGrafter"/>
</dbReference>
<evidence type="ECO:0000313" key="9">
    <source>
        <dbReference type="EMBL" id="KKS14196.1"/>
    </source>
</evidence>
<dbReference type="EC" id="2.7.7.8" evidence="6"/>